<dbReference type="InterPro" id="IPR035919">
    <property type="entry name" value="EAL_sf"/>
</dbReference>
<dbReference type="PROSITE" id="PS50883">
    <property type="entry name" value="EAL"/>
    <property type="match status" value="1"/>
</dbReference>
<gene>
    <name evidence="3" type="ORF">JOE42_002096</name>
</gene>
<dbReference type="CDD" id="cd01948">
    <property type="entry name" value="EAL"/>
    <property type="match status" value="1"/>
</dbReference>
<dbReference type="Gene3D" id="3.20.20.450">
    <property type="entry name" value="EAL domain"/>
    <property type="match status" value="1"/>
</dbReference>
<dbReference type="PANTHER" id="PTHR33121">
    <property type="entry name" value="CYCLIC DI-GMP PHOSPHODIESTERASE PDEF"/>
    <property type="match status" value="1"/>
</dbReference>
<dbReference type="SMART" id="SM00052">
    <property type="entry name" value="EAL"/>
    <property type="match status" value="1"/>
</dbReference>
<sequence length="444" mass="46728">MEEIPAGLTVHSLYQPVVDLSTRALIGYEALARGPVDTPWESPAALFESARAHGTVGQLDWMCRISALRGALEANLPTGLQLFVNMEPSAMNLAPPAGAAALLAEASRLSVVVEITERDLLADPASLLEAVERVRDRRWLVAVDDVGAETASLALLPFLRPDIIKLDMTFTQQRATADTARVLAAVSAESDRTGAVVLAEGIETEEHLHLAREMGAALGQGWLFGTPAPLPRREPYAGPTAGDLPWDSPFAVGLTHRMPSAPTPFALAAATGGVRRGRLSLLSTIIDQFAIHAAATGPSTIVLATVPHSFEVSAEQMTRAAHLATSGTLVALFGRGGAAATPPVPGLHTMRLPAADPLLRELSVIVVSPHFTAAVIGAEAEGGGSAETDPVFDYRLTYDRELVLDAATLLLRRTTPAPTEPGSGPLPVFGPQRPPRMFGHGRSG</sequence>
<protein>
    <submittedName>
        <fullName evidence="3">EAL domain-containing protein (Putative c-di-GMP-specific phosphodiesterase class I)</fullName>
    </submittedName>
</protein>
<dbReference type="RefSeq" id="WP_204868386.1">
    <property type="nucleotide sequence ID" value="NZ_JAFBBK010000001.1"/>
</dbReference>
<proteinExistence type="predicted"/>
<name>A0ABS2KTV0_9NOCA</name>
<keyword evidence="4" id="KW-1185">Reference proteome</keyword>
<evidence type="ECO:0000313" key="3">
    <source>
        <dbReference type="EMBL" id="MBM7415363.1"/>
    </source>
</evidence>
<evidence type="ECO:0000256" key="1">
    <source>
        <dbReference type="SAM" id="MobiDB-lite"/>
    </source>
</evidence>
<organism evidence="3 4">
    <name type="scientific">Rhodococcoides corynebacterioides</name>
    <dbReference type="NCBI Taxonomy" id="53972"/>
    <lineage>
        <taxon>Bacteria</taxon>
        <taxon>Bacillati</taxon>
        <taxon>Actinomycetota</taxon>
        <taxon>Actinomycetes</taxon>
        <taxon>Mycobacteriales</taxon>
        <taxon>Nocardiaceae</taxon>
        <taxon>Rhodococcoides</taxon>
    </lineage>
</organism>
<feature type="domain" description="EAL" evidence="2">
    <location>
        <begin position="1"/>
        <end position="241"/>
    </location>
</feature>
<dbReference type="InterPro" id="IPR001633">
    <property type="entry name" value="EAL_dom"/>
</dbReference>
<dbReference type="InterPro" id="IPR050706">
    <property type="entry name" value="Cyclic-di-GMP_PDE-like"/>
</dbReference>
<reference evidence="3 4" key="1">
    <citation type="submission" date="2021-01" db="EMBL/GenBank/DDBJ databases">
        <title>Genomics of switchgrass bacterial isolates.</title>
        <authorList>
            <person name="Shade A."/>
        </authorList>
    </citation>
    <scope>NUCLEOTIDE SEQUENCE [LARGE SCALE GENOMIC DNA]</scope>
    <source>
        <strain evidence="3 4">PvP111</strain>
    </source>
</reference>
<evidence type="ECO:0000259" key="2">
    <source>
        <dbReference type="PROSITE" id="PS50883"/>
    </source>
</evidence>
<evidence type="ECO:0000313" key="4">
    <source>
        <dbReference type="Proteomes" id="UP000703038"/>
    </source>
</evidence>
<dbReference type="PANTHER" id="PTHR33121:SF76">
    <property type="entry name" value="SIGNALING PROTEIN"/>
    <property type="match status" value="1"/>
</dbReference>
<dbReference type="Proteomes" id="UP000703038">
    <property type="component" value="Unassembled WGS sequence"/>
</dbReference>
<accession>A0ABS2KTV0</accession>
<comment type="caution">
    <text evidence="3">The sequence shown here is derived from an EMBL/GenBank/DDBJ whole genome shotgun (WGS) entry which is preliminary data.</text>
</comment>
<dbReference type="SUPFAM" id="SSF141868">
    <property type="entry name" value="EAL domain-like"/>
    <property type="match status" value="1"/>
</dbReference>
<feature type="region of interest" description="Disordered" evidence="1">
    <location>
        <begin position="414"/>
        <end position="444"/>
    </location>
</feature>
<dbReference type="EMBL" id="JAFBBK010000001">
    <property type="protein sequence ID" value="MBM7415363.1"/>
    <property type="molecule type" value="Genomic_DNA"/>
</dbReference>
<dbReference type="Pfam" id="PF00563">
    <property type="entry name" value="EAL"/>
    <property type="match status" value="1"/>
</dbReference>